<dbReference type="GO" id="GO:0003677">
    <property type="term" value="F:DNA binding"/>
    <property type="evidence" value="ECO:0007669"/>
    <property type="project" value="InterPro"/>
</dbReference>
<accession>A0A7Y0HFI3</accession>
<evidence type="ECO:0000259" key="2">
    <source>
        <dbReference type="PROSITE" id="PS51464"/>
    </source>
</evidence>
<evidence type="ECO:0000313" key="4">
    <source>
        <dbReference type="Proteomes" id="UP000539372"/>
    </source>
</evidence>
<dbReference type="SUPFAM" id="SSF46689">
    <property type="entry name" value="Homeodomain-like"/>
    <property type="match status" value="1"/>
</dbReference>
<dbReference type="InterPro" id="IPR046348">
    <property type="entry name" value="SIS_dom_sf"/>
</dbReference>
<reference evidence="3 4" key="1">
    <citation type="submission" date="2020-04" db="EMBL/GenBank/DDBJ databases">
        <title>Rhodospirillaceae bacterium KN72 isolated from deep sea.</title>
        <authorList>
            <person name="Zhang D.-C."/>
        </authorList>
    </citation>
    <scope>NUCLEOTIDE SEQUENCE [LARGE SCALE GENOMIC DNA]</scope>
    <source>
        <strain evidence="3 4">KN72</strain>
    </source>
</reference>
<dbReference type="InterPro" id="IPR036388">
    <property type="entry name" value="WH-like_DNA-bd_sf"/>
</dbReference>
<dbReference type="InterPro" id="IPR001347">
    <property type="entry name" value="SIS_dom"/>
</dbReference>
<dbReference type="Pfam" id="PF01380">
    <property type="entry name" value="SIS"/>
    <property type="match status" value="1"/>
</dbReference>
<feature type="domain" description="SIS" evidence="2">
    <location>
        <begin position="122"/>
        <end position="261"/>
    </location>
</feature>
<dbReference type="InterPro" id="IPR047640">
    <property type="entry name" value="RpiR-like"/>
</dbReference>
<dbReference type="SUPFAM" id="SSF53697">
    <property type="entry name" value="SIS domain"/>
    <property type="match status" value="1"/>
</dbReference>
<sequence length="282" mass="30133">MSFSARTSDLGVSLTPADRRVIAYLTDNRERALYSSAADIAQAVRASDATVIRTVRKLGYSGLDALRQALADDLRRDLTLSDRMANELRQSEDGTALTGAAATLRVGLDAIEAIDGRTVDELIRILVDARCIHVFGIGPSGFVAGYFAAQLARLGFEARALTQTGLQCADDLIRMKPGDAVAALAYDRPYPEVTALFDRAVQQNLSSILITSTGPRLPDRRASVTLRVPRGRAEGFGLHAGTMALLEGMLIACAGAKPDKSRDALDTLNAIRRDLSGDGMGL</sequence>
<dbReference type="Pfam" id="PF01418">
    <property type="entry name" value="HTH_6"/>
    <property type="match status" value="1"/>
</dbReference>
<dbReference type="Gene3D" id="1.10.10.10">
    <property type="entry name" value="Winged helix-like DNA-binding domain superfamily/Winged helix DNA-binding domain"/>
    <property type="match status" value="1"/>
</dbReference>
<dbReference type="AlphaFoldDB" id="A0A7Y0HFI3"/>
<dbReference type="InterPro" id="IPR000281">
    <property type="entry name" value="HTH_RpiR"/>
</dbReference>
<feature type="domain" description="HTH rpiR-type" evidence="1">
    <location>
        <begin position="1"/>
        <end position="77"/>
    </location>
</feature>
<organism evidence="3 4">
    <name type="scientific">Pacificispira spongiicola</name>
    <dbReference type="NCBI Taxonomy" id="2729598"/>
    <lineage>
        <taxon>Bacteria</taxon>
        <taxon>Pseudomonadati</taxon>
        <taxon>Pseudomonadota</taxon>
        <taxon>Alphaproteobacteria</taxon>
        <taxon>Rhodospirillales</taxon>
        <taxon>Rhodospirillaceae</taxon>
        <taxon>Pacificispira</taxon>
    </lineage>
</organism>
<keyword evidence="4" id="KW-1185">Reference proteome</keyword>
<evidence type="ECO:0000259" key="1">
    <source>
        <dbReference type="PROSITE" id="PS51071"/>
    </source>
</evidence>
<dbReference type="Gene3D" id="3.40.50.10490">
    <property type="entry name" value="Glucose-6-phosphate isomerase like protein, domain 1"/>
    <property type="match status" value="1"/>
</dbReference>
<dbReference type="PANTHER" id="PTHR30514">
    <property type="entry name" value="GLUCOKINASE"/>
    <property type="match status" value="1"/>
</dbReference>
<dbReference type="Proteomes" id="UP000539372">
    <property type="component" value="Unassembled WGS sequence"/>
</dbReference>
<name>A0A7Y0HFI3_9PROT</name>
<dbReference type="PROSITE" id="PS51464">
    <property type="entry name" value="SIS"/>
    <property type="match status" value="1"/>
</dbReference>
<dbReference type="InterPro" id="IPR009057">
    <property type="entry name" value="Homeodomain-like_sf"/>
</dbReference>
<dbReference type="GO" id="GO:0003700">
    <property type="term" value="F:DNA-binding transcription factor activity"/>
    <property type="evidence" value="ECO:0007669"/>
    <property type="project" value="InterPro"/>
</dbReference>
<dbReference type="GO" id="GO:0097367">
    <property type="term" value="F:carbohydrate derivative binding"/>
    <property type="evidence" value="ECO:0007669"/>
    <property type="project" value="InterPro"/>
</dbReference>
<dbReference type="RefSeq" id="WP_169626265.1">
    <property type="nucleotide sequence ID" value="NZ_JABBNT010000004.1"/>
</dbReference>
<gene>
    <name evidence="3" type="ORF">HH303_15440</name>
</gene>
<protein>
    <submittedName>
        <fullName evidence="3">MurR/RpiR family transcriptional regulator</fullName>
    </submittedName>
</protein>
<evidence type="ECO:0000313" key="3">
    <source>
        <dbReference type="EMBL" id="NMM45890.1"/>
    </source>
</evidence>
<proteinExistence type="predicted"/>
<dbReference type="EMBL" id="JABBNT010000004">
    <property type="protein sequence ID" value="NMM45890.1"/>
    <property type="molecule type" value="Genomic_DNA"/>
</dbReference>
<comment type="caution">
    <text evidence="3">The sequence shown here is derived from an EMBL/GenBank/DDBJ whole genome shotgun (WGS) entry which is preliminary data.</text>
</comment>
<dbReference type="GO" id="GO:1901135">
    <property type="term" value="P:carbohydrate derivative metabolic process"/>
    <property type="evidence" value="ECO:0007669"/>
    <property type="project" value="InterPro"/>
</dbReference>
<dbReference type="PROSITE" id="PS51071">
    <property type="entry name" value="HTH_RPIR"/>
    <property type="match status" value="1"/>
</dbReference>